<keyword evidence="3" id="KW-1185">Reference proteome</keyword>
<dbReference type="AlphaFoldDB" id="A0A232EHS1"/>
<dbReference type="PANTHER" id="PTHR46601:SF1">
    <property type="entry name" value="ADF-H DOMAIN-CONTAINING PROTEIN"/>
    <property type="match status" value="1"/>
</dbReference>
<comment type="caution">
    <text evidence="2">The sequence shown here is derived from an EMBL/GenBank/DDBJ whole genome shotgun (WGS) entry which is preliminary data.</text>
</comment>
<evidence type="ECO:0000313" key="3">
    <source>
        <dbReference type="Proteomes" id="UP000215335"/>
    </source>
</evidence>
<protein>
    <submittedName>
        <fullName evidence="2">Uncharacterized protein</fullName>
    </submittedName>
</protein>
<evidence type="ECO:0000256" key="1">
    <source>
        <dbReference type="SAM" id="MobiDB-lite"/>
    </source>
</evidence>
<feature type="non-terminal residue" evidence="2">
    <location>
        <position position="200"/>
    </location>
</feature>
<feature type="region of interest" description="Disordered" evidence="1">
    <location>
        <begin position="1"/>
        <end position="22"/>
    </location>
</feature>
<proteinExistence type="predicted"/>
<name>A0A232EHS1_9HYME</name>
<gene>
    <name evidence="2" type="ORF">TSAR_001539</name>
</gene>
<dbReference type="Proteomes" id="UP000215335">
    <property type="component" value="Unassembled WGS sequence"/>
</dbReference>
<dbReference type="PANTHER" id="PTHR46601">
    <property type="entry name" value="ULP_PROTEASE DOMAIN-CONTAINING PROTEIN"/>
    <property type="match status" value="1"/>
</dbReference>
<evidence type="ECO:0000313" key="2">
    <source>
        <dbReference type="EMBL" id="OXU17872.1"/>
    </source>
</evidence>
<organism evidence="2 3">
    <name type="scientific">Trichomalopsis sarcophagae</name>
    <dbReference type="NCBI Taxonomy" id="543379"/>
    <lineage>
        <taxon>Eukaryota</taxon>
        <taxon>Metazoa</taxon>
        <taxon>Ecdysozoa</taxon>
        <taxon>Arthropoda</taxon>
        <taxon>Hexapoda</taxon>
        <taxon>Insecta</taxon>
        <taxon>Pterygota</taxon>
        <taxon>Neoptera</taxon>
        <taxon>Endopterygota</taxon>
        <taxon>Hymenoptera</taxon>
        <taxon>Apocrita</taxon>
        <taxon>Proctotrupomorpha</taxon>
        <taxon>Chalcidoidea</taxon>
        <taxon>Pteromalidae</taxon>
        <taxon>Pteromalinae</taxon>
        <taxon>Trichomalopsis</taxon>
    </lineage>
</organism>
<dbReference type="OrthoDB" id="10062343at2759"/>
<dbReference type="EMBL" id="NNAY01004457">
    <property type="protein sequence ID" value="OXU17872.1"/>
    <property type="molecule type" value="Genomic_DNA"/>
</dbReference>
<accession>A0A232EHS1</accession>
<dbReference type="STRING" id="543379.A0A232EHS1"/>
<feature type="compositionally biased region" description="Polar residues" evidence="1">
    <location>
        <begin position="10"/>
        <end position="19"/>
    </location>
</feature>
<sequence length="200" mass="22922">MSVDFESETDSPSVSNTDAPMQDDLTDIITGLKNKFQFLPENDPLRVSILTILPEHWAIRKIMNQFGVSHIMARKAKQLRESDGVLTSHVAKRGKTLRAETTQKVEDFYENDLNSRIMPNKKDTVSIYLYGEKIKVQNRLLLTDIKNLHNQFKEQFPEHPIGITKFAELRPKYRVFAGSSGTHNVFVCTIHQDFKAMIDA</sequence>
<reference evidence="2 3" key="1">
    <citation type="journal article" date="2017" name="Curr. Biol.">
        <title>The Evolution of Venom by Co-option of Single-Copy Genes.</title>
        <authorList>
            <person name="Martinson E.O."/>
            <person name="Mrinalini"/>
            <person name="Kelkar Y.D."/>
            <person name="Chang C.H."/>
            <person name="Werren J.H."/>
        </authorList>
    </citation>
    <scope>NUCLEOTIDE SEQUENCE [LARGE SCALE GENOMIC DNA]</scope>
    <source>
        <strain evidence="2 3">Alberta</strain>
        <tissue evidence="2">Whole body</tissue>
    </source>
</reference>